<comment type="catalytic activity">
    <reaction evidence="9">
        <text>di-trans,octa-cis-undecaprenyl diphosphate + H2O = di-trans,octa-cis-undecaprenyl phosphate + phosphate + H(+)</text>
        <dbReference type="Rhea" id="RHEA:28094"/>
        <dbReference type="ChEBI" id="CHEBI:15377"/>
        <dbReference type="ChEBI" id="CHEBI:15378"/>
        <dbReference type="ChEBI" id="CHEBI:43474"/>
        <dbReference type="ChEBI" id="CHEBI:58405"/>
        <dbReference type="ChEBI" id="CHEBI:60392"/>
        <dbReference type="EC" id="3.6.1.27"/>
    </reaction>
</comment>
<name>A0ABY7GNN1_9GAMM</name>
<evidence type="ECO:0000313" key="13">
    <source>
        <dbReference type="Proteomes" id="UP001162780"/>
    </source>
</evidence>
<keyword evidence="13" id="KW-1185">Reference proteome</keyword>
<keyword evidence="5" id="KW-0378">Hydrolase</keyword>
<evidence type="ECO:0000256" key="10">
    <source>
        <dbReference type="SAM" id="Phobius"/>
    </source>
</evidence>
<keyword evidence="7 10" id="KW-0472">Membrane</keyword>
<keyword evidence="6 10" id="KW-1133">Transmembrane helix</keyword>
<feature type="transmembrane region" description="Helical" evidence="10">
    <location>
        <begin position="44"/>
        <end position="63"/>
    </location>
</feature>
<evidence type="ECO:0000256" key="3">
    <source>
        <dbReference type="ARBA" id="ARBA00022475"/>
    </source>
</evidence>
<dbReference type="Gene3D" id="1.20.144.10">
    <property type="entry name" value="Phosphatidic acid phosphatase type 2/haloperoxidase"/>
    <property type="match status" value="1"/>
</dbReference>
<gene>
    <name evidence="12" type="ORF">NM686_006060</name>
</gene>
<feature type="domain" description="Phosphatidic acid phosphatase type 2/haloperoxidase" evidence="11">
    <location>
        <begin position="74"/>
        <end position="187"/>
    </location>
</feature>
<sequence>MNALYDWFGMNQEIFYAVNGWHGPLIDALMLTGTAVGDFRNMPWILGVILLAIAFQQLFPFNAERLPSLPGLKQLLMRLMLGYMVTAGTVALLKIGFDMPRPSAVLPSGRVTVLALPESRHSFPSGHSAFAMLIMTMFWPSLTIRDRLLLAVMTLWVGLSRINVGAHFPADVLAGYVCGIVGGLLANKAVMSRLK</sequence>
<dbReference type="EMBL" id="CP113517">
    <property type="protein sequence ID" value="WAR46084.1"/>
    <property type="molecule type" value="Genomic_DNA"/>
</dbReference>
<evidence type="ECO:0000313" key="12">
    <source>
        <dbReference type="EMBL" id="WAR46084.1"/>
    </source>
</evidence>
<feature type="transmembrane region" description="Helical" evidence="10">
    <location>
        <begin position="172"/>
        <end position="190"/>
    </location>
</feature>
<feature type="transmembrane region" description="Helical" evidence="10">
    <location>
        <begin position="75"/>
        <end position="97"/>
    </location>
</feature>
<feature type="transmembrane region" description="Helical" evidence="10">
    <location>
        <begin position="123"/>
        <end position="141"/>
    </location>
</feature>
<dbReference type="PANTHER" id="PTHR14969:SF62">
    <property type="entry name" value="DECAPRENYLPHOSPHORYL-5-PHOSPHORIBOSE PHOSPHATASE RV3807C-RELATED"/>
    <property type="match status" value="1"/>
</dbReference>
<dbReference type="InterPro" id="IPR000326">
    <property type="entry name" value="PAP2/HPO"/>
</dbReference>
<evidence type="ECO:0000259" key="11">
    <source>
        <dbReference type="SMART" id="SM00014"/>
    </source>
</evidence>
<dbReference type="SUPFAM" id="SSF48317">
    <property type="entry name" value="Acid phosphatase/Vanadium-dependent haloperoxidase"/>
    <property type="match status" value="1"/>
</dbReference>
<evidence type="ECO:0000256" key="5">
    <source>
        <dbReference type="ARBA" id="ARBA00022801"/>
    </source>
</evidence>
<keyword evidence="3" id="KW-1003">Cell membrane</keyword>
<evidence type="ECO:0000256" key="2">
    <source>
        <dbReference type="ARBA" id="ARBA00012374"/>
    </source>
</evidence>
<reference evidence="12" key="1">
    <citation type="submission" date="2022-11" db="EMBL/GenBank/DDBJ databases">
        <title>Methylomonas rapida sp. nov., Carotenoid-Producing Obligate Methanotrophs with High Growth Characteristics and Biotechnological Potential.</title>
        <authorList>
            <person name="Tikhonova E.N."/>
            <person name="Suleimanov R.Z."/>
            <person name="Miroshnikov K."/>
            <person name="Oshkin I.Y."/>
            <person name="Belova S.E."/>
            <person name="Danilova O.V."/>
            <person name="Ashikhmin A."/>
            <person name="Konopkin A."/>
            <person name="But S.Y."/>
            <person name="Khmelenina V.N."/>
            <person name="Kuznetsov N."/>
            <person name="Pimenov N.V."/>
            <person name="Dedysh S.N."/>
        </authorList>
    </citation>
    <scope>NUCLEOTIDE SEQUENCE</scope>
    <source>
        <strain evidence="12">MP1</strain>
    </source>
</reference>
<proteinExistence type="predicted"/>
<accession>A0ABY7GNN1</accession>
<evidence type="ECO:0000256" key="1">
    <source>
        <dbReference type="ARBA" id="ARBA00004651"/>
    </source>
</evidence>
<dbReference type="InterPro" id="IPR036938">
    <property type="entry name" value="PAP2/HPO_sf"/>
</dbReference>
<dbReference type="Pfam" id="PF01569">
    <property type="entry name" value="PAP2"/>
    <property type="match status" value="1"/>
</dbReference>
<dbReference type="RefSeq" id="WP_255186987.1">
    <property type="nucleotide sequence ID" value="NZ_CP113517.1"/>
</dbReference>
<dbReference type="PANTHER" id="PTHR14969">
    <property type="entry name" value="SPHINGOSINE-1-PHOSPHATE PHOSPHOHYDROLASE"/>
    <property type="match status" value="1"/>
</dbReference>
<evidence type="ECO:0000256" key="6">
    <source>
        <dbReference type="ARBA" id="ARBA00022989"/>
    </source>
</evidence>
<dbReference type="SMART" id="SM00014">
    <property type="entry name" value="acidPPc"/>
    <property type="match status" value="1"/>
</dbReference>
<evidence type="ECO:0000256" key="9">
    <source>
        <dbReference type="ARBA" id="ARBA00047594"/>
    </source>
</evidence>
<comment type="subcellular location">
    <subcellularLocation>
        <location evidence="1">Cell membrane</location>
        <topology evidence="1">Multi-pass membrane protein</topology>
    </subcellularLocation>
</comment>
<dbReference type="Proteomes" id="UP001162780">
    <property type="component" value="Chromosome"/>
</dbReference>
<protein>
    <recommendedName>
        <fullName evidence="2">undecaprenyl-diphosphate phosphatase</fullName>
        <ecNumber evidence="2">3.6.1.27</ecNumber>
    </recommendedName>
    <alternativeName>
        <fullName evidence="8">Undecaprenyl pyrophosphate phosphatase</fullName>
    </alternativeName>
</protein>
<evidence type="ECO:0000256" key="7">
    <source>
        <dbReference type="ARBA" id="ARBA00023136"/>
    </source>
</evidence>
<evidence type="ECO:0000256" key="4">
    <source>
        <dbReference type="ARBA" id="ARBA00022692"/>
    </source>
</evidence>
<keyword evidence="4 10" id="KW-0812">Transmembrane</keyword>
<evidence type="ECO:0000256" key="8">
    <source>
        <dbReference type="ARBA" id="ARBA00032707"/>
    </source>
</evidence>
<dbReference type="EC" id="3.6.1.27" evidence="2"/>
<organism evidence="12 13">
    <name type="scientific">Methylomonas rapida</name>
    <dbReference type="NCBI Taxonomy" id="2963939"/>
    <lineage>
        <taxon>Bacteria</taxon>
        <taxon>Pseudomonadati</taxon>
        <taxon>Pseudomonadota</taxon>
        <taxon>Gammaproteobacteria</taxon>
        <taxon>Methylococcales</taxon>
        <taxon>Methylococcaceae</taxon>
        <taxon>Methylomonas</taxon>
    </lineage>
</organism>